<sequence length="443" mass="47884">MNTSLIKEQGLGKTLFQMTWPMLFGVLALMSYQLVDAAWIAILGIDPLAALGFTLPVHQIIIGLQIGLGIATTAIISRTLGAGNPERAKQQGGLILVIGTSLLALLSLAVWFSRHLILNFLGADESLKSIIESYWLPWLLSAWLGAVVYLGYSQHRANGDTRFTGLMMVLVSSLNLILDPLFIFTFGWGLNGAAWATVAAFSVGGFFTFPRLRKRNLISLNFINLNRLAEVRGLFAMAGPAALSQLMPAVAALLATGLVASFGVAAVAAWGLGARLEMFSLVIVLALTMSLPPLLGRFAGAKDWQAIEALIRIAVRFIIIWQLAIAIIWLALSKPLTQLLTKDVEVSTLVMDYLLKLPFSYSGLGVCILMVSASNALGLPLRALIISIFRLFVCYLPFLWAGAYLGGINSLFTGALVGNLLAGILAWQMYQQGLKHLRLQTPA</sequence>
<feature type="transmembrane region" description="Helical" evidence="7">
    <location>
        <begin position="93"/>
        <end position="113"/>
    </location>
</feature>
<dbReference type="InterPro" id="IPR048279">
    <property type="entry name" value="MdtK-like"/>
</dbReference>
<feature type="transmembrane region" description="Helical" evidence="7">
    <location>
        <begin position="278"/>
        <end position="298"/>
    </location>
</feature>
<dbReference type="Proteomes" id="UP001156682">
    <property type="component" value="Unassembled WGS sequence"/>
</dbReference>
<evidence type="ECO:0000256" key="7">
    <source>
        <dbReference type="SAM" id="Phobius"/>
    </source>
</evidence>
<keyword evidence="3" id="KW-1003">Cell membrane</keyword>
<keyword evidence="2" id="KW-0813">Transport</keyword>
<evidence type="ECO:0000256" key="1">
    <source>
        <dbReference type="ARBA" id="ARBA00004429"/>
    </source>
</evidence>
<keyword evidence="9" id="KW-1185">Reference proteome</keyword>
<keyword evidence="5 7" id="KW-1133">Transmembrane helix</keyword>
<dbReference type="EMBL" id="BSOR01000015">
    <property type="protein sequence ID" value="GLR63415.1"/>
    <property type="molecule type" value="Genomic_DNA"/>
</dbReference>
<comment type="subcellular location">
    <subcellularLocation>
        <location evidence="1">Cell inner membrane</location>
        <topology evidence="1">Multi-pass membrane protein</topology>
    </subcellularLocation>
</comment>
<feature type="transmembrane region" description="Helical" evidence="7">
    <location>
        <begin position="192"/>
        <end position="209"/>
    </location>
</feature>
<dbReference type="RefSeq" id="WP_027852017.1">
    <property type="nucleotide sequence ID" value="NZ_BSOR01000015.1"/>
</dbReference>
<feature type="transmembrane region" description="Helical" evidence="7">
    <location>
        <begin position="20"/>
        <end position="45"/>
    </location>
</feature>
<dbReference type="NCBIfam" id="TIGR00797">
    <property type="entry name" value="matE"/>
    <property type="match status" value="1"/>
</dbReference>
<evidence type="ECO:0000313" key="9">
    <source>
        <dbReference type="Proteomes" id="UP001156682"/>
    </source>
</evidence>
<dbReference type="PANTHER" id="PTHR43549:SF3">
    <property type="entry name" value="MULTIDRUG RESISTANCE PROTEIN YPNP-RELATED"/>
    <property type="match status" value="1"/>
</dbReference>
<feature type="transmembrane region" description="Helical" evidence="7">
    <location>
        <begin position="250"/>
        <end position="272"/>
    </location>
</feature>
<reference evidence="9" key="1">
    <citation type="journal article" date="2019" name="Int. J. Syst. Evol. Microbiol.">
        <title>The Global Catalogue of Microorganisms (GCM) 10K type strain sequencing project: providing services to taxonomists for standard genome sequencing and annotation.</title>
        <authorList>
            <consortium name="The Broad Institute Genomics Platform"/>
            <consortium name="The Broad Institute Genome Sequencing Center for Infectious Disease"/>
            <person name="Wu L."/>
            <person name="Ma J."/>
        </authorList>
    </citation>
    <scope>NUCLEOTIDE SEQUENCE [LARGE SCALE GENOMIC DNA]</scope>
    <source>
        <strain evidence="9">NBRC 100033</strain>
    </source>
</reference>
<dbReference type="InterPro" id="IPR002528">
    <property type="entry name" value="MATE_fam"/>
</dbReference>
<accession>A0ABQ5ZTE3</accession>
<evidence type="ECO:0000256" key="5">
    <source>
        <dbReference type="ARBA" id="ARBA00022989"/>
    </source>
</evidence>
<feature type="transmembrane region" description="Helical" evidence="7">
    <location>
        <begin position="310"/>
        <end position="333"/>
    </location>
</feature>
<dbReference type="PANTHER" id="PTHR43549">
    <property type="entry name" value="MULTIDRUG RESISTANCE PROTEIN YPNP-RELATED"/>
    <property type="match status" value="1"/>
</dbReference>
<feature type="transmembrane region" description="Helical" evidence="7">
    <location>
        <begin position="133"/>
        <end position="152"/>
    </location>
</feature>
<evidence type="ECO:0000313" key="8">
    <source>
        <dbReference type="EMBL" id="GLR63415.1"/>
    </source>
</evidence>
<dbReference type="Pfam" id="PF01554">
    <property type="entry name" value="MatE"/>
    <property type="match status" value="2"/>
</dbReference>
<keyword evidence="4 7" id="KW-0812">Transmembrane</keyword>
<protein>
    <submittedName>
        <fullName evidence="8">MATE family efflux transporter</fullName>
    </submittedName>
</protein>
<comment type="caution">
    <text evidence="8">The sequence shown here is derived from an EMBL/GenBank/DDBJ whole genome shotgun (WGS) entry which is preliminary data.</text>
</comment>
<feature type="transmembrane region" description="Helical" evidence="7">
    <location>
        <begin position="57"/>
        <end position="81"/>
    </location>
</feature>
<gene>
    <name evidence="8" type="ORF">GCM10007878_08500</name>
</gene>
<feature type="transmembrane region" description="Helical" evidence="7">
    <location>
        <begin position="353"/>
        <end position="371"/>
    </location>
</feature>
<keyword evidence="6 7" id="KW-0472">Membrane</keyword>
<feature type="transmembrane region" description="Helical" evidence="7">
    <location>
        <begin position="383"/>
        <end position="405"/>
    </location>
</feature>
<name>A0ABQ5ZTE3_9GAMM</name>
<proteinExistence type="predicted"/>
<feature type="transmembrane region" description="Helical" evidence="7">
    <location>
        <begin position="411"/>
        <end position="430"/>
    </location>
</feature>
<organism evidence="8 9">
    <name type="scientific">Marinospirillum insulare</name>
    <dbReference type="NCBI Taxonomy" id="217169"/>
    <lineage>
        <taxon>Bacteria</taxon>
        <taxon>Pseudomonadati</taxon>
        <taxon>Pseudomonadota</taxon>
        <taxon>Gammaproteobacteria</taxon>
        <taxon>Oceanospirillales</taxon>
        <taxon>Oceanospirillaceae</taxon>
        <taxon>Marinospirillum</taxon>
    </lineage>
</organism>
<evidence type="ECO:0000256" key="3">
    <source>
        <dbReference type="ARBA" id="ARBA00022475"/>
    </source>
</evidence>
<dbReference type="InterPro" id="IPR052031">
    <property type="entry name" value="Membrane_Transporter-Flippase"/>
</dbReference>
<evidence type="ECO:0000256" key="4">
    <source>
        <dbReference type="ARBA" id="ARBA00022692"/>
    </source>
</evidence>
<dbReference type="PIRSF" id="PIRSF006603">
    <property type="entry name" value="DinF"/>
    <property type="match status" value="1"/>
</dbReference>
<evidence type="ECO:0000256" key="6">
    <source>
        <dbReference type="ARBA" id="ARBA00023136"/>
    </source>
</evidence>
<evidence type="ECO:0000256" key="2">
    <source>
        <dbReference type="ARBA" id="ARBA00022448"/>
    </source>
</evidence>
<feature type="transmembrane region" description="Helical" evidence="7">
    <location>
        <begin position="164"/>
        <end position="186"/>
    </location>
</feature>